<evidence type="ECO:0000256" key="1">
    <source>
        <dbReference type="SAM" id="Phobius"/>
    </source>
</evidence>
<dbReference type="RefSeq" id="WP_186860546.1">
    <property type="nucleotide sequence ID" value="NZ_JACOOO010000033.1"/>
</dbReference>
<evidence type="ECO:0000313" key="2">
    <source>
        <dbReference type="EMBL" id="MBC5630073.1"/>
    </source>
</evidence>
<evidence type="ECO:0000313" key="3">
    <source>
        <dbReference type="Proteomes" id="UP000596929"/>
    </source>
</evidence>
<comment type="caution">
    <text evidence="2">The sequence shown here is derived from an EMBL/GenBank/DDBJ whole genome shotgun (WGS) entry which is preliminary data.</text>
</comment>
<organism evidence="2 3">
    <name type="scientific">Clostridium hominis</name>
    <dbReference type="NCBI Taxonomy" id="2763036"/>
    <lineage>
        <taxon>Bacteria</taxon>
        <taxon>Bacillati</taxon>
        <taxon>Bacillota</taxon>
        <taxon>Clostridia</taxon>
        <taxon>Eubacteriales</taxon>
        <taxon>Clostridiaceae</taxon>
        <taxon>Clostridium</taxon>
    </lineage>
</organism>
<reference evidence="2 3" key="1">
    <citation type="submission" date="2020-08" db="EMBL/GenBank/DDBJ databases">
        <title>Genome public.</title>
        <authorList>
            <person name="Liu C."/>
            <person name="Sun Q."/>
        </authorList>
    </citation>
    <scope>NUCLEOTIDE SEQUENCE [LARGE SCALE GENOMIC DNA]</scope>
    <source>
        <strain evidence="2 3">NSJ-6</strain>
    </source>
</reference>
<dbReference type="Proteomes" id="UP000596929">
    <property type="component" value="Unassembled WGS sequence"/>
</dbReference>
<feature type="transmembrane region" description="Helical" evidence="1">
    <location>
        <begin position="6"/>
        <end position="23"/>
    </location>
</feature>
<sequence length="54" mass="6026">MFKRFATGIVVGAAAAIVILPQLDRKTQRAVRRTGKKMCCMVGDAYDNVLHYIK</sequence>
<keyword evidence="1" id="KW-0812">Transmembrane</keyword>
<keyword evidence="1" id="KW-0472">Membrane</keyword>
<proteinExistence type="predicted"/>
<protein>
    <submittedName>
        <fullName evidence="2">YtxH domain-containing protein</fullName>
    </submittedName>
</protein>
<keyword evidence="3" id="KW-1185">Reference proteome</keyword>
<name>A0ABR7DFE1_9CLOT</name>
<accession>A0ABR7DFE1</accession>
<dbReference type="EMBL" id="JACOOO010000033">
    <property type="protein sequence ID" value="MBC5630073.1"/>
    <property type="molecule type" value="Genomic_DNA"/>
</dbReference>
<keyword evidence="1" id="KW-1133">Transmembrane helix</keyword>
<gene>
    <name evidence="2" type="ORF">H8S20_14475</name>
</gene>